<feature type="region of interest" description="Disordered" evidence="2">
    <location>
        <begin position="1"/>
        <end position="21"/>
    </location>
</feature>
<evidence type="ECO:0000256" key="2">
    <source>
        <dbReference type="SAM" id="MobiDB-lite"/>
    </source>
</evidence>
<feature type="domain" description="Thioredoxin-like fold" evidence="3">
    <location>
        <begin position="43"/>
        <end position="123"/>
    </location>
</feature>
<dbReference type="EMBL" id="DTLS01000085">
    <property type="protein sequence ID" value="HGZ60173.1"/>
    <property type="molecule type" value="Genomic_DNA"/>
</dbReference>
<gene>
    <name evidence="4" type="ORF">ENW83_03075</name>
</gene>
<dbReference type="Pfam" id="PF13192">
    <property type="entry name" value="Thioredoxin_3"/>
    <property type="match status" value="2"/>
</dbReference>
<evidence type="ECO:0000259" key="3">
    <source>
        <dbReference type="Pfam" id="PF13192"/>
    </source>
</evidence>
<protein>
    <submittedName>
        <fullName evidence="4">Glutaredoxin</fullName>
    </submittedName>
</protein>
<comment type="caution">
    <text evidence="4">The sequence shown here is derived from an EMBL/GenBank/DDBJ whole genome shotgun (WGS) entry which is preliminary data.</text>
</comment>
<comment type="similarity">
    <text evidence="1">Belongs to the glutaredoxin family.</text>
</comment>
<dbReference type="InterPro" id="IPR012336">
    <property type="entry name" value="Thioredoxin-like_fold"/>
</dbReference>
<dbReference type="PANTHER" id="PTHR37170">
    <property type="entry name" value="GLUTAREDOXIN-RELATED"/>
    <property type="match status" value="1"/>
</dbReference>
<accession>A0A7J3SLF1</accession>
<dbReference type="NCBIfam" id="TIGR02187">
    <property type="entry name" value="PDO_seleno_TRX"/>
    <property type="match status" value="1"/>
</dbReference>
<dbReference type="InterPro" id="IPR036249">
    <property type="entry name" value="Thioredoxin-like_sf"/>
</dbReference>
<dbReference type="CDD" id="cd02973">
    <property type="entry name" value="TRX_GRX_like"/>
    <property type="match status" value="1"/>
</dbReference>
<dbReference type="PANTHER" id="PTHR37170:SF1">
    <property type="entry name" value="GLUTAREDOXIN-LIKE PROTEIN"/>
    <property type="match status" value="1"/>
</dbReference>
<evidence type="ECO:0000256" key="1">
    <source>
        <dbReference type="ARBA" id="ARBA00007787"/>
    </source>
</evidence>
<feature type="domain" description="Thioredoxin-like fold" evidence="3">
    <location>
        <begin position="156"/>
        <end position="230"/>
    </location>
</feature>
<name>A0A7J3SLF1_9CREN</name>
<evidence type="ECO:0000313" key="4">
    <source>
        <dbReference type="EMBL" id="HGZ60173.1"/>
    </source>
</evidence>
<dbReference type="InterPro" id="IPR011903">
    <property type="entry name" value="TON_0319-like"/>
</dbReference>
<dbReference type="AlphaFoldDB" id="A0A7J3SLF1"/>
<reference evidence="4" key="1">
    <citation type="journal article" date="2020" name="mSystems">
        <title>Genome- and Community-Level Interaction Insights into Carbon Utilization and Element Cycling Functions of Hydrothermarchaeota in Hydrothermal Sediment.</title>
        <authorList>
            <person name="Zhou Z."/>
            <person name="Liu Y."/>
            <person name="Xu W."/>
            <person name="Pan J."/>
            <person name="Luo Z.H."/>
            <person name="Li M."/>
        </authorList>
    </citation>
    <scope>NUCLEOTIDE SEQUENCE [LARGE SCALE GENOMIC DNA]</scope>
    <source>
        <strain evidence="4">SpSt-885</strain>
    </source>
</reference>
<organism evidence="4">
    <name type="scientific">Fervidicoccus fontis</name>
    <dbReference type="NCBI Taxonomy" id="683846"/>
    <lineage>
        <taxon>Archaea</taxon>
        <taxon>Thermoproteota</taxon>
        <taxon>Thermoprotei</taxon>
        <taxon>Fervidicoccales</taxon>
        <taxon>Fervidicoccaceae</taxon>
        <taxon>Fervidicoccus</taxon>
    </lineage>
</organism>
<proteinExistence type="inferred from homology"/>
<dbReference type="SUPFAM" id="SSF52833">
    <property type="entry name" value="Thioredoxin-like"/>
    <property type="match status" value="2"/>
</dbReference>
<dbReference type="Gene3D" id="3.40.30.10">
    <property type="entry name" value="Glutaredoxin"/>
    <property type="match status" value="2"/>
</dbReference>
<sequence length="240" mass="27251">MSSNEITELNEENPMIPGGDLDEETKEALKEALADMKSEVKAMVFVKKNCYYCRETIKLMDHFVDASPSVNGKKLFTFEAYEKETDQELFRKYGIERTPTVAFIEGKIRYLGIPSGEEIRGLVETIIRLSEKESGLEERTKKEIALINKHVHLENIITPSCPYCPYAALLINMFAYESYKQGLKSITSDTVEAYENPDIADKYNVMSVPAIAINGKAAFVGLPYEEDLLKRILEVIKEQE</sequence>